<proteinExistence type="predicted"/>
<dbReference type="PRINTS" id="PR00449">
    <property type="entry name" value="RASTRNSFRMNG"/>
</dbReference>
<feature type="compositionally biased region" description="Basic and acidic residues" evidence="3">
    <location>
        <begin position="554"/>
        <end position="564"/>
    </location>
</feature>
<dbReference type="EMBL" id="JAKKPZ010000002">
    <property type="protein sequence ID" value="KAI1725656.1"/>
    <property type="molecule type" value="Genomic_DNA"/>
</dbReference>
<feature type="compositionally biased region" description="Polar residues" evidence="3">
    <location>
        <begin position="544"/>
        <end position="553"/>
    </location>
</feature>
<dbReference type="SMART" id="SM00174">
    <property type="entry name" value="RHO"/>
    <property type="match status" value="1"/>
</dbReference>
<evidence type="ECO:0000256" key="2">
    <source>
        <dbReference type="ARBA" id="ARBA00023134"/>
    </source>
</evidence>
<name>A0AAD4R5X7_9BILA</name>
<keyword evidence="1" id="KW-0547">Nucleotide-binding</keyword>
<keyword evidence="2" id="KW-0342">GTP-binding</keyword>
<feature type="region of interest" description="Disordered" evidence="3">
    <location>
        <begin position="544"/>
        <end position="606"/>
    </location>
</feature>
<evidence type="ECO:0000313" key="6">
    <source>
        <dbReference type="Proteomes" id="UP001201812"/>
    </source>
</evidence>
<feature type="region of interest" description="Disordered" evidence="3">
    <location>
        <begin position="646"/>
        <end position="671"/>
    </location>
</feature>
<dbReference type="GO" id="GO:0005525">
    <property type="term" value="F:GTP binding"/>
    <property type="evidence" value="ECO:0007669"/>
    <property type="project" value="UniProtKB-KW"/>
</dbReference>
<dbReference type="GO" id="GO:0003924">
    <property type="term" value="F:GTPase activity"/>
    <property type="evidence" value="ECO:0007669"/>
    <property type="project" value="InterPro"/>
</dbReference>
<dbReference type="InterPro" id="IPR005225">
    <property type="entry name" value="Small_GTP-bd"/>
</dbReference>
<feature type="region of interest" description="Disordered" evidence="3">
    <location>
        <begin position="497"/>
        <end position="527"/>
    </location>
</feature>
<dbReference type="Gene3D" id="3.40.50.300">
    <property type="entry name" value="P-loop containing nucleotide triphosphate hydrolases"/>
    <property type="match status" value="1"/>
</dbReference>
<dbReference type="PROSITE" id="PS51421">
    <property type="entry name" value="RAS"/>
    <property type="match status" value="1"/>
</dbReference>
<dbReference type="Pfam" id="PF00071">
    <property type="entry name" value="Ras"/>
    <property type="match status" value="1"/>
</dbReference>
<evidence type="ECO:0000256" key="1">
    <source>
        <dbReference type="ARBA" id="ARBA00022741"/>
    </source>
</evidence>
<gene>
    <name evidence="5" type="ORF">DdX_02329</name>
</gene>
<dbReference type="SMART" id="SM00176">
    <property type="entry name" value="RAN"/>
    <property type="match status" value="1"/>
</dbReference>
<feature type="compositionally biased region" description="Basic and acidic residues" evidence="3">
    <location>
        <begin position="574"/>
        <end position="606"/>
    </location>
</feature>
<dbReference type="PANTHER" id="PTHR47977">
    <property type="entry name" value="RAS-RELATED PROTEIN RAB"/>
    <property type="match status" value="1"/>
</dbReference>
<evidence type="ECO:0000313" key="5">
    <source>
        <dbReference type="EMBL" id="KAI1725656.1"/>
    </source>
</evidence>
<keyword evidence="6" id="KW-1185">Reference proteome</keyword>
<dbReference type="AlphaFoldDB" id="A0AAD4R5X7"/>
<keyword evidence="4" id="KW-1133">Transmembrane helix</keyword>
<sequence length="671" mass="76080">MKPKKGERRSSAFADVHFSFTVMLLGDSCTGKTCLLIRYKDGTFLNNNFISTVGIDYRSKLLDIDKYRVKLQIYDTAGQERFRSITSSYYRDADALLLVFDVTNRTSFENTRDWLAQVREYAKETVQITLVGNKIDLTTQRKVKTDEAKQLAQTYNISYIETSAKNGHNVQDAFSDLAKRLMISCQGVKDSERGVIDLAMSQQQTWNIENTICGMEQHAACSRQAIQIQMENETGKMILLGGQRNKRRPLRFSDFSSKPYYGLIAGSYLMLFASVVDSTELCYARNDAELPDKMQKFIKYEVNTITVKLLKNETSVIIPLLINEDAAANLSFNMSRKSYCKNNTWQQKYSSSKCSITWKWDEDTIDYIYGILNTSQNGSIDKVELYPREQMIILENITMPDVCQPILRPTLCGHRLMDITIKNIPSDCDIDISFDRKSYGLMRKPSLIPTTTVQPVTTTPESDSSSLPYILVGAGVSLLITIVLIVVILRMCKKRRRRPQDQNQIRVENPPINERMESSNQKLSEPEPVLYSFTTSQSFMKSKCNESSLTSSNKQDKSQAEMKTGHIKTVNKKSGADKADRKEDNTQKTKKTSAEIDRKGSVDNLNLKEDCTQVSNEKAASAMLAKSNMQQKNTKKKAEQRVYVKMSDVLSTNNSQESKKQEDSESGSKSA</sequence>
<dbReference type="InterPro" id="IPR001806">
    <property type="entry name" value="Small_GTPase"/>
</dbReference>
<dbReference type="PROSITE" id="PS51420">
    <property type="entry name" value="RHO"/>
    <property type="match status" value="1"/>
</dbReference>
<dbReference type="CDD" id="cd00154">
    <property type="entry name" value="Rab"/>
    <property type="match status" value="1"/>
</dbReference>
<comment type="caution">
    <text evidence="5">The sequence shown here is derived from an EMBL/GenBank/DDBJ whole genome shotgun (WGS) entry which is preliminary data.</text>
</comment>
<dbReference type="SUPFAM" id="SSF52540">
    <property type="entry name" value="P-loop containing nucleoside triphosphate hydrolases"/>
    <property type="match status" value="1"/>
</dbReference>
<dbReference type="InterPro" id="IPR027417">
    <property type="entry name" value="P-loop_NTPase"/>
</dbReference>
<organism evidence="5 6">
    <name type="scientific">Ditylenchus destructor</name>
    <dbReference type="NCBI Taxonomy" id="166010"/>
    <lineage>
        <taxon>Eukaryota</taxon>
        <taxon>Metazoa</taxon>
        <taxon>Ecdysozoa</taxon>
        <taxon>Nematoda</taxon>
        <taxon>Chromadorea</taxon>
        <taxon>Rhabditida</taxon>
        <taxon>Tylenchina</taxon>
        <taxon>Tylenchomorpha</taxon>
        <taxon>Sphaerularioidea</taxon>
        <taxon>Anguinidae</taxon>
        <taxon>Anguininae</taxon>
        <taxon>Ditylenchus</taxon>
    </lineage>
</organism>
<keyword evidence="4" id="KW-0812">Transmembrane</keyword>
<dbReference type="NCBIfam" id="TIGR00231">
    <property type="entry name" value="small_GTP"/>
    <property type="match status" value="1"/>
</dbReference>
<dbReference type="FunFam" id="3.40.50.300:FF:001822">
    <property type="entry name" value="RAB family"/>
    <property type="match status" value="1"/>
</dbReference>
<dbReference type="PROSITE" id="PS51419">
    <property type="entry name" value="RAB"/>
    <property type="match status" value="1"/>
</dbReference>
<keyword evidence="4" id="KW-0472">Membrane</keyword>
<accession>A0AAD4R5X7</accession>
<protein>
    <submittedName>
        <fullName evidence="5">Ras family domain-containing protein</fullName>
    </submittedName>
</protein>
<evidence type="ECO:0000256" key="3">
    <source>
        <dbReference type="SAM" id="MobiDB-lite"/>
    </source>
</evidence>
<dbReference type="Proteomes" id="UP001201812">
    <property type="component" value="Unassembled WGS sequence"/>
</dbReference>
<feature type="transmembrane region" description="Helical" evidence="4">
    <location>
        <begin position="467"/>
        <end position="489"/>
    </location>
</feature>
<dbReference type="SMART" id="SM00173">
    <property type="entry name" value="RAS"/>
    <property type="match status" value="1"/>
</dbReference>
<evidence type="ECO:0000256" key="4">
    <source>
        <dbReference type="SAM" id="Phobius"/>
    </source>
</evidence>
<reference evidence="5" key="1">
    <citation type="submission" date="2022-01" db="EMBL/GenBank/DDBJ databases">
        <title>Genome Sequence Resource for Two Populations of Ditylenchus destructor, the Migratory Endoparasitic Phytonematode.</title>
        <authorList>
            <person name="Zhang H."/>
            <person name="Lin R."/>
            <person name="Xie B."/>
        </authorList>
    </citation>
    <scope>NUCLEOTIDE SEQUENCE</scope>
    <source>
        <strain evidence="5">BazhouSP</strain>
    </source>
</reference>
<dbReference type="SMART" id="SM00175">
    <property type="entry name" value="RAB"/>
    <property type="match status" value="1"/>
</dbReference>
<dbReference type="InterPro" id="IPR050227">
    <property type="entry name" value="Rab"/>
</dbReference>